<evidence type="ECO:0000256" key="6">
    <source>
        <dbReference type="SAM" id="MobiDB-lite"/>
    </source>
</evidence>
<comment type="caution">
    <text evidence="8">The sequence shown here is derived from an EMBL/GenBank/DDBJ whole genome shotgun (WGS) entry which is preliminary data.</text>
</comment>
<evidence type="ECO:0000256" key="4">
    <source>
        <dbReference type="ARBA" id="ARBA00023273"/>
    </source>
</evidence>
<comment type="similarity">
    <text evidence="5">Belongs to the CIMIP2 family.</text>
</comment>
<feature type="compositionally biased region" description="Basic residues" evidence="6">
    <location>
        <begin position="331"/>
        <end position="340"/>
    </location>
</feature>
<comment type="subcellular location">
    <subcellularLocation>
        <location evidence="1">Cytoplasm</location>
        <location evidence="1">Cytoskeleton</location>
        <location evidence="1">Cilium axoneme</location>
    </subcellularLocation>
</comment>
<dbReference type="InterPro" id="IPR018902">
    <property type="entry name" value="CMI2A-C-like_dom"/>
</dbReference>
<organism evidence="8 9">
    <name type="scientific">Nephila pilipes</name>
    <name type="common">Giant wood spider</name>
    <name type="synonym">Nephila maculata</name>
    <dbReference type="NCBI Taxonomy" id="299642"/>
    <lineage>
        <taxon>Eukaryota</taxon>
        <taxon>Metazoa</taxon>
        <taxon>Ecdysozoa</taxon>
        <taxon>Arthropoda</taxon>
        <taxon>Chelicerata</taxon>
        <taxon>Arachnida</taxon>
        <taxon>Araneae</taxon>
        <taxon>Araneomorphae</taxon>
        <taxon>Entelegynae</taxon>
        <taxon>Araneoidea</taxon>
        <taxon>Nephilidae</taxon>
        <taxon>Nephila</taxon>
    </lineage>
</organism>
<dbReference type="EMBL" id="BMAW01097434">
    <property type="protein sequence ID" value="GFS79576.1"/>
    <property type="molecule type" value="Genomic_DNA"/>
</dbReference>
<feature type="compositionally biased region" description="Basic and acidic residues" evidence="6">
    <location>
        <begin position="493"/>
        <end position="517"/>
    </location>
</feature>
<keyword evidence="4" id="KW-0966">Cell projection</keyword>
<reference evidence="8" key="1">
    <citation type="submission" date="2020-08" db="EMBL/GenBank/DDBJ databases">
        <title>Multicomponent nature underlies the extraordinary mechanical properties of spider dragline silk.</title>
        <authorList>
            <person name="Kono N."/>
            <person name="Nakamura H."/>
            <person name="Mori M."/>
            <person name="Yoshida Y."/>
            <person name="Ohtoshi R."/>
            <person name="Malay A.D."/>
            <person name="Moran D.A.P."/>
            <person name="Tomita M."/>
            <person name="Numata K."/>
            <person name="Arakawa K."/>
        </authorList>
    </citation>
    <scope>NUCLEOTIDE SEQUENCE</scope>
</reference>
<sequence>MSVVIQEQPERPFRVPGYAGYVPGLKYSFGHTYGYAESRLFKSQHPEIRNDTCVNEKLTPYQPPLRELSSIRKVDDPCIQRNGVHQKISKVDDVENQQRRVQWTDGENQQVQVQATMDIINPANFEESFTQKHAAIQCSLEETLAKDEEREGLRSAATQWSDQEARRKKRYSAATQWSPIDFSALKTIPGYTGHLPGRHYVNPGKTFCQEVDALLTTFHPRSKAVVPLSRYNFTSALQQVPERPPEGKDDPYFDNRPPSTYANNYPIPGYQGFVPRVRTSTSSLGIRYIKAVEKSLHALHEQKQKQQNIQENNPEDELLNSPKKLLDKRPPHTPRHKPHPRQQLLEEEDWRLIYRRPPSTYLDDSKTFIPGYKGFVPHLRGSPNAVGIRYSKAAQRCLLKTFPPKSNRNVEASNNANKPNNNEIQEGLTENSEYHEENVGEGKENENVEQINNYYPTETTENLEEKNAEDEPDNDQTNSLENNRFQRNTSADRPYRQQHSDYLRDRKPSTYRSDERYPIPGYQGFVPRLRDSPTTLGLRYTKAALKTLEDVHRMQSKKD</sequence>
<name>A0A8X6MV64_NEPPI</name>
<accession>A0A8X6MV64</accession>
<evidence type="ECO:0000313" key="8">
    <source>
        <dbReference type="EMBL" id="GFS79576.1"/>
    </source>
</evidence>
<feature type="region of interest" description="Disordered" evidence="6">
    <location>
        <begin position="401"/>
        <end position="424"/>
    </location>
</feature>
<proteinExistence type="inferred from homology"/>
<dbReference type="Proteomes" id="UP000887013">
    <property type="component" value="Unassembled WGS sequence"/>
</dbReference>
<evidence type="ECO:0000256" key="3">
    <source>
        <dbReference type="ARBA" id="ARBA00023212"/>
    </source>
</evidence>
<evidence type="ECO:0000256" key="2">
    <source>
        <dbReference type="ARBA" id="ARBA00022490"/>
    </source>
</evidence>
<dbReference type="AlphaFoldDB" id="A0A8X6MV64"/>
<keyword evidence="2" id="KW-0963">Cytoplasm</keyword>
<dbReference type="PANTHER" id="PTHR22146">
    <property type="entry name" value="CAT EYE SYNDROME CRITICAL REGION PROTEIN 6"/>
    <property type="match status" value="1"/>
</dbReference>
<feature type="domain" description="Ciliary microtubule inner protein 2A-C-like" evidence="7">
    <location>
        <begin position="12"/>
        <end position="43"/>
    </location>
</feature>
<keyword evidence="9" id="KW-1185">Reference proteome</keyword>
<dbReference type="GO" id="GO:0015630">
    <property type="term" value="C:microtubule cytoskeleton"/>
    <property type="evidence" value="ECO:0007669"/>
    <property type="project" value="UniProtKB-ARBA"/>
</dbReference>
<dbReference type="Pfam" id="PF10629">
    <property type="entry name" value="CMI2B-like"/>
    <property type="match status" value="1"/>
</dbReference>
<gene>
    <name evidence="8" type="primary">X975_09466</name>
    <name evidence="8" type="ORF">NPIL_703601</name>
</gene>
<feature type="compositionally biased region" description="Basic and acidic residues" evidence="6">
    <location>
        <begin position="432"/>
        <end position="446"/>
    </location>
</feature>
<evidence type="ECO:0000259" key="7">
    <source>
        <dbReference type="Pfam" id="PF10629"/>
    </source>
</evidence>
<dbReference type="PANTHER" id="PTHR22146:SF8">
    <property type="entry name" value="PROTEIN FAM166B"/>
    <property type="match status" value="1"/>
</dbReference>
<evidence type="ECO:0000256" key="1">
    <source>
        <dbReference type="ARBA" id="ARBA00004430"/>
    </source>
</evidence>
<dbReference type="OrthoDB" id="2019884at2759"/>
<feature type="compositionally biased region" description="Polar residues" evidence="6">
    <location>
        <begin position="475"/>
        <end position="491"/>
    </location>
</feature>
<protein>
    <recommendedName>
        <fullName evidence="7">Ciliary microtubule inner protein 2A-C-like domain-containing protein</fullName>
    </recommendedName>
</protein>
<evidence type="ECO:0000256" key="5">
    <source>
        <dbReference type="ARBA" id="ARBA00035661"/>
    </source>
</evidence>
<feature type="compositionally biased region" description="Low complexity" evidence="6">
    <location>
        <begin position="409"/>
        <end position="423"/>
    </location>
</feature>
<feature type="region of interest" description="Disordered" evidence="6">
    <location>
        <begin position="299"/>
        <end position="343"/>
    </location>
</feature>
<dbReference type="GO" id="GO:0005930">
    <property type="term" value="C:axoneme"/>
    <property type="evidence" value="ECO:0007669"/>
    <property type="project" value="UniProtKB-SubCell"/>
</dbReference>
<feature type="region of interest" description="Disordered" evidence="6">
    <location>
        <begin position="431"/>
        <end position="450"/>
    </location>
</feature>
<evidence type="ECO:0000313" key="9">
    <source>
        <dbReference type="Proteomes" id="UP000887013"/>
    </source>
</evidence>
<keyword evidence="3" id="KW-0206">Cytoskeleton</keyword>
<feature type="region of interest" description="Disordered" evidence="6">
    <location>
        <begin position="459"/>
        <end position="532"/>
    </location>
</feature>